<dbReference type="GO" id="GO:0006629">
    <property type="term" value="P:lipid metabolic process"/>
    <property type="evidence" value="ECO:0007669"/>
    <property type="project" value="InterPro"/>
</dbReference>
<organism evidence="10 11">
    <name type="scientific">Elasticomyces elasticus</name>
    <dbReference type="NCBI Taxonomy" id="574655"/>
    <lineage>
        <taxon>Eukaryota</taxon>
        <taxon>Fungi</taxon>
        <taxon>Dikarya</taxon>
        <taxon>Ascomycota</taxon>
        <taxon>Pezizomycotina</taxon>
        <taxon>Dothideomycetes</taxon>
        <taxon>Dothideomycetidae</taxon>
        <taxon>Mycosphaerellales</taxon>
        <taxon>Teratosphaeriaceae</taxon>
        <taxon>Elasticomyces</taxon>
    </lineage>
</organism>
<dbReference type="Pfam" id="PF13813">
    <property type="entry name" value="MBOAT_2"/>
    <property type="match status" value="1"/>
</dbReference>
<keyword evidence="4 8" id="KW-0812">Transmembrane</keyword>
<evidence type="ECO:0000256" key="3">
    <source>
        <dbReference type="ARBA" id="ARBA00022679"/>
    </source>
</evidence>
<evidence type="ECO:0000313" key="10">
    <source>
        <dbReference type="EMBL" id="KAK5706712.1"/>
    </source>
</evidence>
<keyword evidence="6 8" id="KW-0472">Membrane</keyword>
<evidence type="ECO:0000256" key="4">
    <source>
        <dbReference type="ARBA" id="ARBA00022692"/>
    </source>
</evidence>
<comment type="subcellular location">
    <subcellularLocation>
        <location evidence="1">Membrane</location>
        <topology evidence="1">Multi-pass membrane protein</topology>
    </subcellularLocation>
</comment>
<evidence type="ECO:0000256" key="8">
    <source>
        <dbReference type="SAM" id="Phobius"/>
    </source>
</evidence>
<evidence type="ECO:0000256" key="5">
    <source>
        <dbReference type="ARBA" id="ARBA00022989"/>
    </source>
</evidence>
<evidence type="ECO:0000256" key="1">
    <source>
        <dbReference type="ARBA" id="ARBA00004141"/>
    </source>
</evidence>
<evidence type="ECO:0000256" key="6">
    <source>
        <dbReference type="ARBA" id="ARBA00023136"/>
    </source>
</evidence>
<dbReference type="Proteomes" id="UP001310594">
    <property type="component" value="Unassembled WGS sequence"/>
</dbReference>
<keyword evidence="5 8" id="KW-1133">Transmembrane helix</keyword>
<dbReference type="EMBL" id="JAVRQU010000002">
    <property type="protein sequence ID" value="KAK5706712.1"/>
    <property type="molecule type" value="Genomic_DNA"/>
</dbReference>
<feature type="compositionally biased region" description="Polar residues" evidence="7">
    <location>
        <begin position="32"/>
        <end position="55"/>
    </location>
</feature>
<evidence type="ECO:0000259" key="9">
    <source>
        <dbReference type="Pfam" id="PF13813"/>
    </source>
</evidence>
<protein>
    <recommendedName>
        <fullName evidence="9">Wax synthase domain-containing protein</fullName>
    </recommendedName>
</protein>
<dbReference type="GO" id="GO:0016020">
    <property type="term" value="C:membrane"/>
    <property type="evidence" value="ECO:0007669"/>
    <property type="project" value="UniProtKB-SubCell"/>
</dbReference>
<keyword evidence="3" id="KW-0808">Transferase</keyword>
<feature type="domain" description="Wax synthase" evidence="9">
    <location>
        <begin position="250"/>
        <end position="336"/>
    </location>
</feature>
<gene>
    <name evidence="10" type="ORF">LTR97_001702</name>
</gene>
<proteinExistence type="inferred from homology"/>
<comment type="similarity">
    <text evidence="2">Belongs to the wax synthase family.</text>
</comment>
<evidence type="ECO:0000256" key="2">
    <source>
        <dbReference type="ARBA" id="ARBA00007282"/>
    </source>
</evidence>
<evidence type="ECO:0000256" key="7">
    <source>
        <dbReference type="SAM" id="MobiDB-lite"/>
    </source>
</evidence>
<dbReference type="GO" id="GO:0008374">
    <property type="term" value="F:O-acyltransferase activity"/>
    <property type="evidence" value="ECO:0007669"/>
    <property type="project" value="InterPro"/>
</dbReference>
<feature type="transmembrane region" description="Helical" evidence="8">
    <location>
        <begin position="206"/>
        <end position="232"/>
    </location>
</feature>
<comment type="caution">
    <text evidence="10">The sequence shown here is derived from an EMBL/GenBank/DDBJ whole genome shotgun (WGS) entry which is preliminary data.</text>
</comment>
<name>A0AAN7WCQ5_9PEZI</name>
<feature type="transmembrane region" description="Helical" evidence="8">
    <location>
        <begin position="332"/>
        <end position="349"/>
    </location>
</feature>
<sequence length="440" mass="49448">MIANDCQTYFRRIERRSSSETPGNDEFRPNGAATNGSLRTHSTNRKTVSASSSITAAKDDVSPKRERQLYWQTYPSSSFLSRIDWVADVFCSFRGVGWNWQTSGIPPPPKWVEDQLRQHEEADGASDKPSSMSITTSRSGIRRFANRAELIRSTAINITIGYIVLDVIVTLMHKDPYFWGYVESKAPAHLPRIIKDSDFLTHVYRLLLSLAGIYAALATIFKLGPAFFCGVLGPRWLGVRGEAWMNPADMFGSYNMVFTKGLAGWWGGWWHQTFRFAFEAPTSRLLEVTGIDKRSPAGKALSLFIAFFLSGCLHAAGSYTQLGDTRPLLGPFRFFMLQAIGILAQTLAIQQMKKMGLLQSCPKLLCQAANFVLVHIWLYYTAPLLVDDFARGGVWLFEPIAFSPLRGLGFGAPDDQFFAMWHGLAWWRTGDHWWDTGIAL</sequence>
<dbReference type="AlphaFoldDB" id="A0AAN7WCQ5"/>
<evidence type="ECO:0000313" key="11">
    <source>
        <dbReference type="Proteomes" id="UP001310594"/>
    </source>
</evidence>
<dbReference type="InterPro" id="IPR032805">
    <property type="entry name" value="Wax_synthase_dom"/>
</dbReference>
<accession>A0AAN7WCQ5</accession>
<feature type="transmembrane region" description="Helical" evidence="8">
    <location>
        <begin position="300"/>
        <end position="320"/>
    </location>
</feature>
<dbReference type="PANTHER" id="PTHR31595">
    <property type="entry name" value="LONG-CHAIN-ALCOHOL O-FATTY-ACYLTRANSFERASE 3-RELATED"/>
    <property type="match status" value="1"/>
</dbReference>
<dbReference type="InterPro" id="IPR044851">
    <property type="entry name" value="Wax_synthase"/>
</dbReference>
<reference evidence="10" key="1">
    <citation type="submission" date="2023-08" db="EMBL/GenBank/DDBJ databases">
        <title>Black Yeasts Isolated from many extreme environments.</title>
        <authorList>
            <person name="Coleine C."/>
            <person name="Stajich J.E."/>
            <person name="Selbmann L."/>
        </authorList>
    </citation>
    <scope>NUCLEOTIDE SEQUENCE</scope>
    <source>
        <strain evidence="10">CCFEE 5810</strain>
    </source>
</reference>
<feature type="transmembrane region" description="Helical" evidence="8">
    <location>
        <begin position="150"/>
        <end position="172"/>
    </location>
</feature>
<dbReference type="PANTHER" id="PTHR31595:SF67">
    <property type="entry name" value="WAX SYNTHASE DOMAIN-CONTAINING PROTEIN"/>
    <property type="match status" value="1"/>
</dbReference>
<feature type="region of interest" description="Disordered" evidence="7">
    <location>
        <begin position="15"/>
        <end position="59"/>
    </location>
</feature>